<name>A0ABQ8V8D3_9AGAR</name>
<sequence length="208" mass="23734">MITEETDLNKRLREAKGWEKIKQVRTWHLGGIGYHPISCPSRFKRGRVDSVVRYNEVESAKVVMARHKTLILEETPGYISGIVIWTSIHDLMALCHRSTLADIVFLSPTTIKAFLARVHATFSRRSSSTKPISARALDRTVENTMMSLSRPWNESMVDTGTRKILRKTFVCFVYGDRTVIVGRSSSERRLPVAPEVDRRLMMCLIRAA</sequence>
<protein>
    <submittedName>
        <fullName evidence="1">Uncharacterized protein</fullName>
    </submittedName>
</protein>
<dbReference type="Proteomes" id="UP001150217">
    <property type="component" value="Unassembled WGS sequence"/>
</dbReference>
<evidence type="ECO:0000313" key="1">
    <source>
        <dbReference type="EMBL" id="KAJ4479882.1"/>
    </source>
</evidence>
<organism evidence="1 2">
    <name type="scientific">Lentinula lateritia</name>
    <dbReference type="NCBI Taxonomy" id="40482"/>
    <lineage>
        <taxon>Eukaryota</taxon>
        <taxon>Fungi</taxon>
        <taxon>Dikarya</taxon>
        <taxon>Basidiomycota</taxon>
        <taxon>Agaricomycotina</taxon>
        <taxon>Agaricomycetes</taxon>
        <taxon>Agaricomycetidae</taxon>
        <taxon>Agaricales</taxon>
        <taxon>Marasmiineae</taxon>
        <taxon>Omphalotaceae</taxon>
        <taxon>Lentinula</taxon>
    </lineage>
</organism>
<keyword evidence="2" id="KW-1185">Reference proteome</keyword>
<proteinExistence type="predicted"/>
<comment type="caution">
    <text evidence="1">The sequence shown here is derived from an EMBL/GenBank/DDBJ whole genome shotgun (WGS) entry which is preliminary data.</text>
</comment>
<accession>A0ABQ8V8D3</accession>
<gene>
    <name evidence="1" type="ORF">C8R41DRAFT_499229</name>
</gene>
<reference evidence="1" key="1">
    <citation type="submission" date="2022-08" db="EMBL/GenBank/DDBJ databases">
        <title>A Global Phylogenomic Analysis of the Shiitake Genus Lentinula.</title>
        <authorList>
            <consortium name="DOE Joint Genome Institute"/>
            <person name="Sierra-Patev S."/>
            <person name="Min B."/>
            <person name="Naranjo-Ortiz M."/>
            <person name="Looney B."/>
            <person name="Konkel Z."/>
            <person name="Slot J.C."/>
            <person name="Sakamoto Y."/>
            <person name="Steenwyk J.L."/>
            <person name="Rokas A."/>
            <person name="Carro J."/>
            <person name="Camarero S."/>
            <person name="Ferreira P."/>
            <person name="Molpeceres G."/>
            <person name="Ruiz-Duenas F.J."/>
            <person name="Serrano A."/>
            <person name="Henrissat B."/>
            <person name="Drula E."/>
            <person name="Hughes K.W."/>
            <person name="Mata J.L."/>
            <person name="Ishikawa N.K."/>
            <person name="Vargas-Isla R."/>
            <person name="Ushijima S."/>
            <person name="Smith C.A."/>
            <person name="Ahrendt S."/>
            <person name="Andreopoulos W."/>
            <person name="He G."/>
            <person name="Labutti K."/>
            <person name="Lipzen A."/>
            <person name="Ng V."/>
            <person name="Riley R."/>
            <person name="Sandor L."/>
            <person name="Barry K."/>
            <person name="Martinez A.T."/>
            <person name="Xiao Y."/>
            <person name="Gibbons J.G."/>
            <person name="Terashima K."/>
            <person name="Grigoriev I.V."/>
            <person name="Hibbett D.S."/>
        </authorList>
    </citation>
    <scope>NUCLEOTIDE SEQUENCE</scope>
    <source>
        <strain evidence="1">RHP3577 ss4</strain>
    </source>
</reference>
<evidence type="ECO:0000313" key="2">
    <source>
        <dbReference type="Proteomes" id="UP001150217"/>
    </source>
</evidence>
<dbReference type="EMBL" id="JANVFT010000062">
    <property type="protein sequence ID" value="KAJ4479882.1"/>
    <property type="molecule type" value="Genomic_DNA"/>
</dbReference>